<evidence type="ECO:0000313" key="1">
    <source>
        <dbReference type="EMBL" id="AZQ44266.1"/>
    </source>
</evidence>
<gene>
    <name evidence="1" type="ORF">EJ995_08455</name>
</gene>
<dbReference type="EMBL" id="CP034549">
    <property type="protein sequence ID" value="AZQ44266.1"/>
    <property type="molecule type" value="Genomic_DNA"/>
</dbReference>
<dbReference type="RefSeq" id="WP_126447537.1">
    <property type="nucleotide sequence ID" value="NZ_CP034549.1"/>
</dbReference>
<reference evidence="1 2" key="1">
    <citation type="submission" date="2018-12" db="EMBL/GenBank/DDBJ databases">
        <title>Complete genome of Nonlabens sp. MJ115.</title>
        <authorList>
            <person name="Choi H.S."/>
            <person name="Jung J."/>
        </authorList>
    </citation>
    <scope>NUCLEOTIDE SEQUENCE [LARGE SCALE GENOMIC DNA]</scope>
    <source>
        <strain evidence="1 2">MJ115</strain>
    </source>
</reference>
<dbReference type="OrthoDB" id="1523452at2"/>
<evidence type="ECO:0000313" key="2">
    <source>
        <dbReference type="Proteomes" id="UP000279600"/>
    </source>
</evidence>
<name>A0A3S9MYE1_9FLAO</name>
<organism evidence="1 2">
    <name type="scientific">Nonlabens ponticola</name>
    <dbReference type="NCBI Taxonomy" id="2496866"/>
    <lineage>
        <taxon>Bacteria</taxon>
        <taxon>Pseudomonadati</taxon>
        <taxon>Bacteroidota</taxon>
        <taxon>Flavobacteriia</taxon>
        <taxon>Flavobacteriales</taxon>
        <taxon>Flavobacteriaceae</taxon>
        <taxon>Nonlabens</taxon>
    </lineage>
</organism>
<proteinExistence type="predicted"/>
<sequence length="207" mass="23888">MNTIVHPGYFMDVLTWSKLIRSDTITLDLGDSYVKQTYRNRCYIAAANGQLALNIPIVHQGKKESVSYADIDIDQSQPWKSQHLKSIASAYKSSPYFEYYQDDLIKLYDQEINSLQQWNLACVHWVAKQLHMDQPIVQNPIYQFDSQATYLITAKKQYLEKLPPYIQVFQEKHGFVQHLSILDLLFNLGAASRVYLLKLSLKATGHA</sequence>
<evidence type="ECO:0008006" key="3">
    <source>
        <dbReference type="Google" id="ProtNLM"/>
    </source>
</evidence>
<keyword evidence="2" id="KW-1185">Reference proteome</keyword>
<dbReference type="InterPro" id="IPR014985">
    <property type="entry name" value="WbqC"/>
</dbReference>
<dbReference type="Proteomes" id="UP000279600">
    <property type="component" value="Chromosome"/>
</dbReference>
<protein>
    <recommendedName>
        <fullName evidence="3">WbqC family protein</fullName>
    </recommendedName>
</protein>
<accession>A0A3S9MYE1</accession>
<dbReference type="Pfam" id="PF08889">
    <property type="entry name" value="WbqC"/>
    <property type="match status" value="1"/>
</dbReference>
<dbReference type="KEGG" id="noj:EJ995_08455"/>
<dbReference type="AlphaFoldDB" id="A0A3S9MYE1"/>